<sequence>NDKKEHRRIVHEVLQRLEDNDLFAKAEKCLFEKDKLAYLGMIISHNHVEMDPAKVSGVMDWPVPTKVKHVQAFLGFANFYRRFIKDFAKIAKPLTTLTKKDQPWVWESEQQKAFDDLKKAFTSAPILRIPDDVNPFRLSTDASDFAIGSVLSQLDPEDNLYHPVAFHSKSLNVHERNYEIYDKEMLAIIRGLEEYRHYLEGHPAKFEIWPDGHCT</sequence>
<keyword evidence="3" id="KW-0695">RNA-directed DNA polymerase</keyword>
<dbReference type="FunFam" id="3.30.70.270:FF:000020">
    <property type="entry name" value="Transposon Tf2-6 polyprotein-like Protein"/>
    <property type="match status" value="1"/>
</dbReference>
<dbReference type="PANTHER" id="PTHR37984">
    <property type="entry name" value="PROTEIN CBG26694"/>
    <property type="match status" value="1"/>
</dbReference>
<keyword evidence="3" id="KW-0548">Nucleotidyltransferase</keyword>
<name>A0A9P3GL63_9APHY</name>
<dbReference type="EMBL" id="BPQB01000066">
    <property type="protein sequence ID" value="GJE96953.1"/>
    <property type="molecule type" value="Genomic_DNA"/>
</dbReference>
<comment type="caution">
    <text evidence="3">The sequence shown here is derived from an EMBL/GenBank/DDBJ whole genome shotgun (WGS) entry which is preliminary data.</text>
</comment>
<dbReference type="AlphaFoldDB" id="A0A9P3GL63"/>
<dbReference type="InterPro" id="IPR041577">
    <property type="entry name" value="RT_RNaseH_2"/>
</dbReference>
<evidence type="ECO:0000259" key="2">
    <source>
        <dbReference type="Pfam" id="PF17919"/>
    </source>
</evidence>
<dbReference type="InterPro" id="IPR043128">
    <property type="entry name" value="Rev_trsase/Diguanyl_cyclase"/>
</dbReference>
<accession>A0A9P3GL63</accession>
<gene>
    <name evidence="3" type="ORF">PsYK624_131630</name>
</gene>
<organism evidence="3 4">
    <name type="scientific">Phanerochaete sordida</name>
    <dbReference type="NCBI Taxonomy" id="48140"/>
    <lineage>
        <taxon>Eukaryota</taxon>
        <taxon>Fungi</taxon>
        <taxon>Dikarya</taxon>
        <taxon>Basidiomycota</taxon>
        <taxon>Agaricomycotina</taxon>
        <taxon>Agaricomycetes</taxon>
        <taxon>Polyporales</taxon>
        <taxon>Phanerochaetaceae</taxon>
        <taxon>Phanerochaete</taxon>
    </lineage>
</organism>
<keyword evidence="3" id="KW-0808">Transferase</keyword>
<dbReference type="SUPFAM" id="SSF56672">
    <property type="entry name" value="DNA/RNA polymerases"/>
    <property type="match status" value="1"/>
</dbReference>
<dbReference type="Pfam" id="PF17919">
    <property type="entry name" value="RT_RNaseH_2"/>
    <property type="match status" value="1"/>
</dbReference>
<dbReference type="InterPro" id="IPR043502">
    <property type="entry name" value="DNA/RNA_pol_sf"/>
</dbReference>
<keyword evidence="1" id="KW-0511">Multifunctional enzyme</keyword>
<protein>
    <submittedName>
        <fullName evidence="3">MarY1-like reverse transcriptase</fullName>
    </submittedName>
</protein>
<feature type="domain" description="Reverse transcriptase/retrotransposon-derived protein RNase H-like" evidence="2">
    <location>
        <begin position="106"/>
        <end position="204"/>
    </location>
</feature>
<evidence type="ECO:0000256" key="1">
    <source>
        <dbReference type="ARBA" id="ARBA00023268"/>
    </source>
</evidence>
<dbReference type="GO" id="GO:0003964">
    <property type="term" value="F:RNA-directed DNA polymerase activity"/>
    <property type="evidence" value="ECO:0007669"/>
    <property type="project" value="UniProtKB-KW"/>
</dbReference>
<reference evidence="3 4" key="1">
    <citation type="submission" date="2021-08" db="EMBL/GenBank/DDBJ databases">
        <title>Draft Genome Sequence of Phanerochaete sordida strain YK-624.</title>
        <authorList>
            <person name="Mori T."/>
            <person name="Dohra H."/>
            <person name="Suzuki T."/>
            <person name="Kawagishi H."/>
            <person name="Hirai H."/>
        </authorList>
    </citation>
    <scope>NUCLEOTIDE SEQUENCE [LARGE SCALE GENOMIC DNA]</scope>
    <source>
        <strain evidence="3 4">YK-624</strain>
    </source>
</reference>
<keyword evidence="4" id="KW-1185">Reference proteome</keyword>
<dbReference type="Proteomes" id="UP000703269">
    <property type="component" value="Unassembled WGS sequence"/>
</dbReference>
<evidence type="ECO:0000313" key="3">
    <source>
        <dbReference type="EMBL" id="GJE96953.1"/>
    </source>
</evidence>
<dbReference type="PANTHER" id="PTHR37984:SF5">
    <property type="entry name" value="PROTEIN NYNRIN-LIKE"/>
    <property type="match status" value="1"/>
</dbReference>
<feature type="non-terminal residue" evidence="3">
    <location>
        <position position="1"/>
    </location>
</feature>
<dbReference type="InterPro" id="IPR050951">
    <property type="entry name" value="Retrovirus_Pol_polyprotein"/>
</dbReference>
<dbReference type="OrthoDB" id="2446696at2759"/>
<dbReference type="CDD" id="cd09274">
    <property type="entry name" value="RNase_HI_RT_Ty3"/>
    <property type="match status" value="1"/>
</dbReference>
<proteinExistence type="predicted"/>
<evidence type="ECO:0000313" key="4">
    <source>
        <dbReference type="Proteomes" id="UP000703269"/>
    </source>
</evidence>
<dbReference type="Gene3D" id="3.30.70.270">
    <property type="match status" value="2"/>
</dbReference>